<feature type="transmembrane region" description="Helical" evidence="6">
    <location>
        <begin position="172"/>
        <end position="194"/>
    </location>
</feature>
<reference evidence="8 9" key="1">
    <citation type="submission" date="2020-08" db="EMBL/GenBank/DDBJ databases">
        <title>Lysobacter sp. II4 sp. nov., isolated from soil.</title>
        <authorList>
            <person name="Woo C.Y."/>
            <person name="Kim J."/>
        </authorList>
    </citation>
    <scope>NUCLEOTIDE SEQUENCE [LARGE SCALE GENOMIC DNA]</scope>
    <source>
        <strain evidence="8 9">II4</strain>
    </source>
</reference>
<dbReference type="PANTHER" id="PTHR42718:SF9">
    <property type="entry name" value="MAJOR FACILITATOR SUPERFAMILY MULTIDRUG TRANSPORTER MFSC"/>
    <property type="match status" value="1"/>
</dbReference>
<proteinExistence type="predicted"/>
<name>A0A7H0FXM3_9GAMM</name>
<dbReference type="InterPro" id="IPR020846">
    <property type="entry name" value="MFS_dom"/>
</dbReference>
<feature type="transmembrane region" description="Helical" evidence="6">
    <location>
        <begin position="404"/>
        <end position="422"/>
    </location>
</feature>
<dbReference type="SUPFAM" id="SSF103473">
    <property type="entry name" value="MFS general substrate transporter"/>
    <property type="match status" value="1"/>
</dbReference>
<feature type="transmembrane region" description="Helical" evidence="6">
    <location>
        <begin position="85"/>
        <end position="105"/>
    </location>
</feature>
<feature type="transmembrane region" description="Helical" evidence="6">
    <location>
        <begin position="340"/>
        <end position="360"/>
    </location>
</feature>
<feature type="transmembrane region" description="Helical" evidence="6">
    <location>
        <begin position="277"/>
        <end position="302"/>
    </location>
</feature>
<dbReference type="PROSITE" id="PS50850">
    <property type="entry name" value="MFS"/>
    <property type="match status" value="1"/>
</dbReference>
<keyword evidence="3 6" id="KW-0812">Transmembrane</keyword>
<evidence type="ECO:0000256" key="4">
    <source>
        <dbReference type="ARBA" id="ARBA00022989"/>
    </source>
</evidence>
<accession>A0A7H0FXM3</accession>
<dbReference type="InterPro" id="IPR036259">
    <property type="entry name" value="MFS_trans_sf"/>
</dbReference>
<feature type="transmembrane region" description="Helical" evidence="6">
    <location>
        <begin position="20"/>
        <end position="38"/>
    </location>
</feature>
<keyword evidence="4 6" id="KW-1133">Transmembrane helix</keyword>
<dbReference type="RefSeq" id="WP_187712228.1">
    <property type="nucleotide sequence ID" value="NZ_CP060820.1"/>
</dbReference>
<dbReference type="GO" id="GO:0016020">
    <property type="term" value="C:membrane"/>
    <property type="evidence" value="ECO:0007669"/>
    <property type="project" value="UniProtKB-SubCell"/>
</dbReference>
<feature type="transmembrane region" description="Helical" evidence="6">
    <location>
        <begin position="206"/>
        <end position="226"/>
    </location>
</feature>
<feature type="transmembrane region" description="Helical" evidence="6">
    <location>
        <begin position="492"/>
        <end position="511"/>
    </location>
</feature>
<evidence type="ECO:0000256" key="1">
    <source>
        <dbReference type="ARBA" id="ARBA00004141"/>
    </source>
</evidence>
<dbReference type="EMBL" id="CP060820">
    <property type="protein sequence ID" value="QNP40789.1"/>
    <property type="molecule type" value="Genomic_DNA"/>
</dbReference>
<dbReference type="AlphaFoldDB" id="A0A7H0FXM3"/>
<feature type="transmembrane region" description="Helical" evidence="6">
    <location>
        <begin position="58"/>
        <end position="78"/>
    </location>
</feature>
<dbReference type="GO" id="GO:0022857">
    <property type="term" value="F:transmembrane transporter activity"/>
    <property type="evidence" value="ECO:0007669"/>
    <property type="project" value="InterPro"/>
</dbReference>
<dbReference type="PANTHER" id="PTHR42718">
    <property type="entry name" value="MAJOR FACILITATOR SUPERFAMILY MULTIDRUG TRANSPORTER MFSC"/>
    <property type="match status" value="1"/>
</dbReference>
<evidence type="ECO:0000256" key="3">
    <source>
        <dbReference type="ARBA" id="ARBA00022692"/>
    </source>
</evidence>
<keyword evidence="5 6" id="KW-0472">Membrane</keyword>
<dbReference type="Gene3D" id="1.20.1250.20">
    <property type="entry name" value="MFS general substrate transporter like domains"/>
    <property type="match status" value="1"/>
</dbReference>
<comment type="subcellular location">
    <subcellularLocation>
        <location evidence="1">Membrane</location>
        <topology evidence="1">Multi-pass membrane protein</topology>
    </subcellularLocation>
</comment>
<evidence type="ECO:0000256" key="6">
    <source>
        <dbReference type="SAM" id="Phobius"/>
    </source>
</evidence>
<feature type="domain" description="Major facilitator superfamily (MFS) profile" evidence="7">
    <location>
        <begin position="20"/>
        <end position="515"/>
    </location>
</feature>
<keyword evidence="9" id="KW-1185">Reference proteome</keyword>
<gene>
    <name evidence="8" type="ORF">H8B22_00530</name>
</gene>
<feature type="transmembrane region" description="Helical" evidence="6">
    <location>
        <begin position="111"/>
        <end position="133"/>
    </location>
</feature>
<organism evidence="8 9">
    <name type="scientific">Agrilutibacter terrestris</name>
    <dbReference type="NCBI Taxonomy" id="2865112"/>
    <lineage>
        <taxon>Bacteria</taxon>
        <taxon>Pseudomonadati</taxon>
        <taxon>Pseudomonadota</taxon>
        <taxon>Gammaproteobacteria</taxon>
        <taxon>Lysobacterales</taxon>
        <taxon>Lysobacteraceae</taxon>
        <taxon>Agrilutibacter</taxon>
    </lineage>
</organism>
<sequence length="525" mass="55184">MSITAATVAPPASAARTGPIVLIALIGSFVANASAQFVGTNLADIQGSLGASSDEASWATTVYTAANFFAFVASPLLARTFGLRRFFLVSAAVFGASAWACALATSLAPLLFLRALQGLAGGAFGPIAFVALFRTWSGPRLPLGLALLAFTLLVSVNAGPVLSAPIEAAFGWRALFLAQMLAAAALILAARRWLPESPLNLAEFRTDWIAATLLAVATSSMVVAISQGTRRFWFESELIAWTTSLSIGAWTGFAIAHRRSPLRVINVQTLLQRRFGIPIALNLIFRATFAATVYLIPLLLALTQSARPLQTSHATGWLLLSQVAAFPLAWHLMHRLDGRWVMGLGLLAGSLGLWLASLATSQTGAAQLHASLVLLGAGQMLFLIPALIVGGASLKPEDGPTATIAFNMTTVGGTALGVGLLSDFTTEREKFHSSVLVEHVSWLNPLQADRLSALTSRFADRIGDDTLATARAVAQVTAAVRREAWVLAVNDAFAILAGVLLLATLGVALLGRSPPLTRSRSGETS</sequence>
<dbReference type="Pfam" id="PF07690">
    <property type="entry name" value="MFS_1"/>
    <property type="match status" value="1"/>
</dbReference>
<dbReference type="KEGG" id="lsx:H8B22_00530"/>
<keyword evidence="2" id="KW-0813">Transport</keyword>
<feature type="transmembrane region" description="Helical" evidence="6">
    <location>
        <begin position="238"/>
        <end position="256"/>
    </location>
</feature>
<feature type="transmembrane region" description="Helical" evidence="6">
    <location>
        <begin position="145"/>
        <end position="166"/>
    </location>
</feature>
<protein>
    <submittedName>
        <fullName evidence="8">MFS transporter</fullName>
    </submittedName>
</protein>
<dbReference type="InterPro" id="IPR011701">
    <property type="entry name" value="MFS"/>
</dbReference>
<evidence type="ECO:0000256" key="5">
    <source>
        <dbReference type="ARBA" id="ARBA00023136"/>
    </source>
</evidence>
<evidence type="ECO:0000259" key="7">
    <source>
        <dbReference type="PROSITE" id="PS50850"/>
    </source>
</evidence>
<evidence type="ECO:0000256" key="2">
    <source>
        <dbReference type="ARBA" id="ARBA00022448"/>
    </source>
</evidence>
<evidence type="ECO:0000313" key="8">
    <source>
        <dbReference type="EMBL" id="QNP40789.1"/>
    </source>
</evidence>
<dbReference type="Proteomes" id="UP000516018">
    <property type="component" value="Chromosome"/>
</dbReference>
<feature type="transmembrane region" description="Helical" evidence="6">
    <location>
        <begin position="372"/>
        <end position="392"/>
    </location>
</feature>
<evidence type="ECO:0000313" key="9">
    <source>
        <dbReference type="Proteomes" id="UP000516018"/>
    </source>
</evidence>